<protein>
    <submittedName>
        <fullName evidence="2">Uncharacterized protein</fullName>
    </submittedName>
</protein>
<dbReference type="RefSeq" id="WP_113988846.1">
    <property type="nucleotide sequence ID" value="NZ_QLST01000006.1"/>
</dbReference>
<evidence type="ECO:0000256" key="1">
    <source>
        <dbReference type="SAM" id="Phobius"/>
    </source>
</evidence>
<dbReference type="OrthoDB" id="982911at2"/>
<dbReference type="AlphaFoldDB" id="A0A365P2Q2"/>
<evidence type="ECO:0000313" key="3">
    <source>
        <dbReference type="Proteomes" id="UP000253319"/>
    </source>
</evidence>
<feature type="transmembrane region" description="Helical" evidence="1">
    <location>
        <begin position="29"/>
        <end position="54"/>
    </location>
</feature>
<evidence type="ECO:0000313" key="2">
    <source>
        <dbReference type="EMBL" id="RBA28665.1"/>
    </source>
</evidence>
<proteinExistence type="predicted"/>
<keyword evidence="1" id="KW-0812">Transmembrane</keyword>
<comment type="caution">
    <text evidence="2">The sequence shown here is derived from an EMBL/GenBank/DDBJ whole genome shotgun (WGS) entry which is preliminary data.</text>
</comment>
<feature type="transmembrane region" description="Helical" evidence="1">
    <location>
        <begin position="5"/>
        <end position="23"/>
    </location>
</feature>
<accession>A0A365P2Q2</accession>
<reference evidence="2 3" key="1">
    <citation type="submission" date="2018-06" db="EMBL/GenBank/DDBJ databases">
        <title>Flavobacterium tibetense sp. nov., isolated from a wetland YonghuCo on Tibetan Plateau.</title>
        <authorList>
            <person name="Xing P."/>
            <person name="Phurbu D."/>
            <person name="Lu H."/>
        </authorList>
    </citation>
    <scope>NUCLEOTIDE SEQUENCE [LARGE SCALE GENOMIC DNA]</scope>
    <source>
        <strain evidence="2 3">YH5</strain>
    </source>
</reference>
<dbReference type="Proteomes" id="UP000253319">
    <property type="component" value="Unassembled WGS sequence"/>
</dbReference>
<feature type="transmembrane region" description="Helical" evidence="1">
    <location>
        <begin position="66"/>
        <end position="88"/>
    </location>
</feature>
<name>A0A365P2Q2_9FLAO</name>
<dbReference type="EMBL" id="QLST01000006">
    <property type="protein sequence ID" value="RBA28665.1"/>
    <property type="molecule type" value="Genomic_DNA"/>
</dbReference>
<gene>
    <name evidence="2" type="ORF">DPN68_06540</name>
</gene>
<sequence>MKKYIVSIYSILLLIIVNTSFFWENLPGIFDLIILGLTFIGFIVLLFISISQIIKGFKEKFKNQIRIINICISSIVLVLIYIFPFGFINFEKMIYDDNLLFTQYEGVANGTVSLKFKKDNIFIEKSVFFGVENNIGNYEIKNDTIFLIFKKSSNFGEEKSFCIEDKEFKDNLLYFRNFKDPLPLRMKVLEGNFNQLK</sequence>
<keyword evidence="1" id="KW-1133">Transmembrane helix</keyword>
<keyword evidence="3" id="KW-1185">Reference proteome</keyword>
<keyword evidence="1" id="KW-0472">Membrane</keyword>
<organism evidence="2 3">
    <name type="scientific">Flavobacterium tibetense</name>
    <dbReference type="NCBI Taxonomy" id="2233533"/>
    <lineage>
        <taxon>Bacteria</taxon>
        <taxon>Pseudomonadati</taxon>
        <taxon>Bacteroidota</taxon>
        <taxon>Flavobacteriia</taxon>
        <taxon>Flavobacteriales</taxon>
        <taxon>Flavobacteriaceae</taxon>
        <taxon>Flavobacterium</taxon>
    </lineage>
</organism>